<dbReference type="Gene3D" id="3.10.20.370">
    <property type="match status" value="1"/>
</dbReference>
<proteinExistence type="predicted"/>
<dbReference type="Proteomes" id="UP000663833">
    <property type="component" value="Unassembled WGS sequence"/>
</dbReference>
<evidence type="ECO:0000313" key="9">
    <source>
        <dbReference type="Proteomes" id="UP000663833"/>
    </source>
</evidence>
<dbReference type="GO" id="GO:0004519">
    <property type="term" value="F:endonuclease activity"/>
    <property type="evidence" value="ECO:0007669"/>
    <property type="project" value="UniProtKB-KW"/>
</dbReference>
<dbReference type="EMBL" id="CAJNYD010001511">
    <property type="protein sequence ID" value="CAF3341912.1"/>
    <property type="molecule type" value="Genomic_DNA"/>
</dbReference>
<dbReference type="Pfam" id="PF00665">
    <property type="entry name" value="rve"/>
    <property type="match status" value="1"/>
</dbReference>
<dbReference type="Gene3D" id="3.30.420.10">
    <property type="entry name" value="Ribonuclease H-like superfamily/Ribonuclease H"/>
    <property type="match status" value="1"/>
</dbReference>
<dbReference type="PANTHER" id="PTHR37984:SF5">
    <property type="entry name" value="PROTEIN NYNRIN-LIKE"/>
    <property type="match status" value="1"/>
</dbReference>
<dbReference type="PROSITE" id="PS50994">
    <property type="entry name" value="INTEGRASE"/>
    <property type="match status" value="1"/>
</dbReference>
<dbReference type="InterPro" id="IPR036397">
    <property type="entry name" value="RNaseH_sf"/>
</dbReference>
<dbReference type="GO" id="GO:0016787">
    <property type="term" value="F:hydrolase activity"/>
    <property type="evidence" value="ECO:0007669"/>
    <property type="project" value="UniProtKB-KW"/>
</dbReference>
<evidence type="ECO:0000256" key="3">
    <source>
        <dbReference type="ARBA" id="ARBA00022722"/>
    </source>
</evidence>
<dbReference type="FunFam" id="3.10.20.370:FF:000001">
    <property type="entry name" value="Retrovirus-related Pol polyprotein from transposon 17.6-like protein"/>
    <property type="match status" value="1"/>
</dbReference>
<keyword evidence="4" id="KW-0255">Endonuclease</keyword>
<sequence>MKDVLREAPSTPADYLEQARCEENLDRVIEMVVCATEVVIGATEMVVCAIEMSREQIRNNKNERNTNYHITWNDDCVKSFETLKQKLINSPIMNTPNFQHPFILEVDACAYGLGAVLAQEYNGEKFVIAYASRTLSSAERNYSSTEREALGIVWATKHFRPYLEGMEIFIRTDCQALQWLKESKDVTGRLARWAMHLAAFQIKEIKYRPGATNTNSDPLSRYPQEESSLNNQCEVTEIDTIINIWENTNMLDEIREEQQKDKQLKQIIDNLLKQSTPTFSSSRSPYVLVNGLLYKIRQTIKNQDHRVISNKHLLVIPTSMQDKLITWAHDHPMAGHAGRTKTIHRLISRVYWITMRKDVHKYVQHCTLCQQFKYNNQPMSMPMKMHLVTEPWHTIGIDIMGPFPITQRQKQFLLVIVDYFTRWVELFPLRTTTADVIANVIINEVFCRYGMPTFILSDNGPQFIADLFTETCKALGIRRKLTAAYHAQTNMTERVNRTLKQQIRIYALQNHKLWDKEIQKLAFAIRTSVNETTGETPGFLNFGRDLKIPLDLIIGEKVQGSPTDLPNNNVIQQYKSNLIDNLKKAFNIAREYAEVQKWQQKSQYDKHTTSRQFEVGQLVWVTVPAGQISGHNLSGKMSAPFQGPCKIMEKISSSTFIVKRLSDNVNLGTVNADRMKPFYDRQQHNRSDSKLMLDEGDRTPKNAKIIHSNNQDSLISTAVRASSRNHRAPARYGH</sequence>
<feature type="domain" description="Integrase catalytic" evidence="7">
    <location>
        <begin position="387"/>
        <end position="545"/>
    </location>
</feature>
<dbReference type="AlphaFoldDB" id="A0A817VP49"/>
<keyword evidence="2" id="KW-0548">Nucleotidyltransferase</keyword>
<dbReference type="InterPro" id="IPR043502">
    <property type="entry name" value="DNA/RNA_pol_sf"/>
</dbReference>
<name>A0A817VP49_9BILA</name>
<dbReference type="FunFam" id="3.30.420.10:FF:000032">
    <property type="entry name" value="Retrovirus-related Pol polyprotein from transposon 297-like Protein"/>
    <property type="match status" value="1"/>
</dbReference>
<keyword evidence="5" id="KW-0378">Hydrolase</keyword>
<evidence type="ECO:0000256" key="6">
    <source>
        <dbReference type="ARBA" id="ARBA00022918"/>
    </source>
</evidence>
<evidence type="ECO:0000256" key="1">
    <source>
        <dbReference type="ARBA" id="ARBA00022679"/>
    </source>
</evidence>
<gene>
    <name evidence="8" type="ORF">LUA448_LOCUS12223</name>
</gene>
<evidence type="ECO:0000256" key="4">
    <source>
        <dbReference type="ARBA" id="ARBA00022759"/>
    </source>
</evidence>
<dbReference type="CDD" id="cd09274">
    <property type="entry name" value="RNase_HI_RT_Ty3"/>
    <property type="match status" value="1"/>
</dbReference>
<dbReference type="Pfam" id="PF17917">
    <property type="entry name" value="RT_RNaseH"/>
    <property type="match status" value="1"/>
</dbReference>
<keyword evidence="6" id="KW-0695">RNA-directed DNA polymerase</keyword>
<dbReference type="GO" id="GO:0003964">
    <property type="term" value="F:RNA-directed DNA polymerase activity"/>
    <property type="evidence" value="ECO:0007669"/>
    <property type="project" value="UniProtKB-KW"/>
</dbReference>
<dbReference type="SUPFAM" id="SSF56672">
    <property type="entry name" value="DNA/RNA polymerases"/>
    <property type="match status" value="1"/>
</dbReference>
<dbReference type="Pfam" id="PF17921">
    <property type="entry name" value="Integrase_H2C2"/>
    <property type="match status" value="1"/>
</dbReference>
<reference evidence="8" key="1">
    <citation type="submission" date="2021-02" db="EMBL/GenBank/DDBJ databases">
        <authorList>
            <person name="Nowell W R."/>
        </authorList>
    </citation>
    <scope>NUCLEOTIDE SEQUENCE</scope>
</reference>
<comment type="caution">
    <text evidence="8">The sequence shown here is derived from an EMBL/GenBank/DDBJ whole genome shotgun (WGS) entry which is preliminary data.</text>
</comment>
<evidence type="ECO:0000259" key="7">
    <source>
        <dbReference type="PROSITE" id="PS50994"/>
    </source>
</evidence>
<dbReference type="InterPro" id="IPR041373">
    <property type="entry name" value="RT_RNaseH"/>
</dbReference>
<dbReference type="Gene3D" id="1.10.340.70">
    <property type="match status" value="1"/>
</dbReference>
<keyword evidence="3" id="KW-0540">Nuclease</keyword>
<evidence type="ECO:0000256" key="5">
    <source>
        <dbReference type="ARBA" id="ARBA00022801"/>
    </source>
</evidence>
<dbReference type="FunFam" id="1.10.340.70:FF:000001">
    <property type="entry name" value="Retrovirus-related Pol polyprotein from transposon gypsy-like Protein"/>
    <property type="match status" value="1"/>
</dbReference>
<dbReference type="PANTHER" id="PTHR37984">
    <property type="entry name" value="PROTEIN CBG26694"/>
    <property type="match status" value="1"/>
</dbReference>
<dbReference type="InterPro" id="IPR050951">
    <property type="entry name" value="Retrovirus_Pol_polyprotein"/>
</dbReference>
<keyword evidence="1" id="KW-0808">Transferase</keyword>
<dbReference type="InterPro" id="IPR041588">
    <property type="entry name" value="Integrase_H2C2"/>
</dbReference>
<evidence type="ECO:0000313" key="8">
    <source>
        <dbReference type="EMBL" id="CAF3341912.1"/>
    </source>
</evidence>
<dbReference type="InterPro" id="IPR012337">
    <property type="entry name" value="RNaseH-like_sf"/>
</dbReference>
<dbReference type="GO" id="GO:0015074">
    <property type="term" value="P:DNA integration"/>
    <property type="evidence" value="ECO:0007669"/>
    <property type="project" value="InterPro"/>
</dbReference>
<dbReference type="GO" id="GO:0003676">
    <property type="term" value="F:nucleic acid binding"/>
    <property type="evidence" value="ECO:0007669"/>
    <property type="project" value="InterPro"/>
</dbReference>
<evidence type="ECO:0000256" key="2">
    <source>
        <dbReference type="ARBA" id="ARBA00022695"/>
    </source>
</evidence>
<organism evidence="8 9">
    <name type="scientific">Rotaria socialis</name>
    <dbReference type="NCBI Taxonomy" id="392032"/>
    <lineage>
        <taxon>Eukaryota</taxon>
        <taxon>Metazoa</taxon>
        <taxon>Spiralia</taxon>
        <taxon>Gnathifera</taxon>
        <taxon>Rotifera</taxon>
        <taxon>Eurotatoria</taxon>
        <taxon>Bdelloidea</taxon>
        <taxon>Philodinida</taxon>
        <taxon>Philodinidae</taxon>
        <taxon>Rotaria</taxon>
    </lineage>
</organism>
<accession>A0A817VP49</accession>
<dbReference type="InterPro" id="IPR001584">
    <property type="entry name" value="Integrase_cat-core"/>
</dbReference>
<dbReference type="SUPFAM" id="SSF53098">
    <property type="entry name" value="Ribonuclease H-like"/>
    <property type="match status" value="1"/>
</dbReference>
<protein>
    <recommendedName>
        <fullName evidence="7">Integrase catalytic domain-containing protein</fullName>
    </recommendedName>
</protein>